<protein>
    <submittedName>
        <fullName evidence="1">Uncharacterized protein</fullName>
    </submittedName>
</protein>
<dbReference type="AlphaFoldDB" id="A0AAV7GB25"/>
<proteinExistence type="predicted"/>
<reference evidence="1 2" key="1">
    <citation type="journal article" date="2021" name="Hortic Res">
        <title>Chromosome-scale assembly of the Dendrobium chrysotoxum genome enhances the understanding of orchid evolution.</title>
        <authorList>
            <person name="Zhang Y."/>
            <person name="Zhang G.Q."/>
            <person name="Zhang D."/>
            <person name="Liu X.D."/>
            <person name="Xu X.Y."/>
            <person name="Sun W.H."/>
            <person name="Yu X."/>
            <person name="Zhu X."/>
            <person name="Wang Z.W."/>
            <person name="Zhao X."/>
            <person name="Zhong W.Y."/>
            <person name="Chen H."/>
            <person name="Yin W.L."/>
            <person name="Huang T."/>
            <person name="Niu S.C."/>
            <person name="Liu Z.J."/>
        </authorList>
    </citation>
    <scope>NUCLEOTIDE SEQUENCE [LARGE SCALE GENOMIC DNA]</scope>
    <source>
        <strain evidence="1">Lindl</strain>
    </source>
</reference>
<accession>A0AAV7GB25</accession>
<gene>
    <name evidence="1" type="ORF">IEQ34_017268</name>
</gene>
<organism evidence="1 2">
    <name type="scientific">Dendrobium chrysotoxum</name>
    <name type="common">Orchid</name>
    <dbReference type="NCBI Taxonomy" id="161865"/>
    <lineage>
        <taxon>Eukaryota</taxon>
        <taxon>Viridiplantae</taxon>
        <taxon>Streptophyta</taxon>
        <taxon>Embryophyta</taxon>
        <taxon>Tracheophyta</taxon>
        <taxon>Spermatophyta</taxon>
        <taxon>Magnoliopsida</taxon>
        <taxon>Liliopsida</taxon>
        <taxon>Asparagales</taxon>
        <taxon>Orchidaceae</taxon>
        <taxon>Epidendroideae</taxon>
        <taxon>Malaxideae</taxon>
        <taxon>Dendrobiinae</taxon>
        <taxon>Dendrobium</taxon>
    </lineage>
</organism>
<sequence length="95" mass="10947">MWIALDFVMHWLKKQSNVEHQALVNGIDLYRNISLLFMVGHGDEITKEFDLKVLDCVSNNFDSHCWRELKKKLLGSPLAAKVIGGVLKDNLDERH</sequence>
<keyword evidence="2" id="KW-1185">Reference proteome</keyword>
<dbReference type="Proteomes" id="UP000775213">
    <property type="component" value="Unassembled WGS sequence"/>
</dbReference>
<evidence type="ECO:0000313" key="2">
    <source>
        <dbReference type="Proteomes" id="UP000775213"/>
    </source>
</evidence>
<dbReference type="EMBL" id="JAGFBR010000016">
    <property type="protein sequence ID" value="KAH0452944.1"/>
    <property type="molecule type" value="Genomic_DNA"/>
</dbReference>
<name>A0AAV7GB25_DENCH</name>
<evidence type="ECO:0000313" key="1">
    <source>
        <dbReference type="EMBL" id="KAH0452944.1"/>
    </source>
</evidence>
<comment type="caution">
    <text evidence="1">The sequence shown here is derived from an EMBL/GenBank/DDBJ whole genome shotgun (WGS) entry which is preliminary data.</text>
</comment>